<evidence type="ECO:0000313" key="4">
    <source>
        <dbReference type="Proteomes" id="UP000298138"/>
    </source>
</evidence>
<keyword evidence="2" id="KW-0472">Membrane</keyword>
<evidence type="ECO:0000313" key="3">
    <source>
        <dbReference type="EMBL" id="TGZ79160.1"/>
    </source>
</evidence>
<feature type="transmembrane region" description="Helical" evidence="2">
    <location>
        <begin position="687"/>
        <end position="710"/>
    </location>
</feature>
<protein>
    <submittedName>
        <fullName evidence="3">Uncharacterized protein</fullName>
    </submittedName>
</protein>
<dbReference type="OrthoDB" id="5419219at2759"/>
<dbReference type="STRING" id="341454.A0A4S2MPR4"/>
<sequence length="907" mass="101260">MMPPATATLSSPGPASSSPTATSEVSNGSGSSSSMAMETTNIRVSKSTSRPVPTRQPTDLNAPVIPAAPEFPTPGGLQRVGTLLTQGVKRTQTPKPAIQGNTLLRASDILNGNENQAIPRTTSPNVDLQKVMDHIKRYKCYKLPGFLHDHVTETDLPPFDSLEPYDIDEEKALKLWEWEAKQLVDAVNCNSSPKFTNPMFDGVVTEEGHDKLGKLADRIMECDIIRELYNGLLLHANMPNAPTLSPTEKLRKQLNSIEHMINTQGEHMDQIWTDEEGLSALYDLVDYVTAICARFLTKCAHGPWHIWVLGSIATWRAAVKVIARSPSTFFQRALDTGRGQLSKPVRSLLAGEEQNPSYEAGDKDGGRNRAFQFDISGNRARDLYFVETAKIKSFEEPIIDSLFGVIRYRGRESLTKYDFCTIVYETGLNGFQAHIYQDKHGEILGTSLPNNLRYSAAACAIMNETISGIEASQRARVQPPRRPRAEGSNPPNRTSTPVVVKFEWNYSETAPTQQVAQSSVNGRHSKYLKLDMMASVVPLMVSMKITSPKIVDTVKDYLSMVSQTSMDMSDVKPYIIPRFDAFFRFYTKSAEEQSASLSGWVAPLSSGLMTRQRLLAGDQRDQNFSADENPVLYTEQKSNWRWGSLRLGAGRHTKSDVMNLSDMISDANQIMEDWTMVETGVIVSCRWYVSMVMAIAAILVLGGLAIGFTVGQRLPAVDPFNITTYCWVLAAFVILIGRSIRVENWPWRSFLYAQVECKSVSELHAVTGVHEQLIIAKLLHEESTSILQTRGPHNFPFRRTADTGFSIDVPITMWTMCLSGLIVIQVVTPEGNDALACLDVRRGTEYAVFVHDYNSVMSRTQLACLELIEKKQDTKTQYRIRLTKQDLQWTRVKGLFTMPEHEAVLFV</sequence>
<feature type="transmembrane region" description="Helical" evidence="2">
    <location>
        <begin position="722"/>
        <end position="740"/>
    </location>
</feature>
<dbReference type="Proteomes" id="UP000298138">
    <property type="component" value="Unassembled WGS sequence"/>
</dbReference>
<accession>A0A4S2MPR4</accession>
<evidence type="ECO:0000256" key="1">
    <source>
        <dbReference type="SAM" id="MobiDB-lite"/>
    </source>
</evidence>
<keyword evidence="2" id="KW-0812">Transmembrane</keyword>
<feature type="region of interest" description="Disordered" evidence="1">
    <location>
        <begin position="1"/>
        <end position="65"/>
    </location>
</feature>
<evidence type="ECO:0000256" key="2">
    <source>
        <dbReference type="SAM" id="Phobius"/>
    </source>
</evidence>
<keyword evidence="4" id="KW-1185">Reference proteome</keyword>
<dbReference type="InParanoid" id="A0A4S2MPR4"/>
<feature type="compositionally biased region" description="Polar residues" evidence="1">
    <location>
        <begin position="40"/>
        <end position="59"/>
    </location>
</feature>
<organism evidence="3 4">
    <name type="scientific">Ascodesmis nigricans</name>
    <dbReference type="NCBI Taxonomy" id="341454"/>
    <lineage>
        <taxon>Eukaryota</taxon>
        <taxon>Fungi</taxon>
        <taxon>Dikarya</taxon>
        <taxon>Ascomycota</taxon>
        <taxon>Pezizomycotina</taxon>
        <taxon>Pezizomycetes</taxon>
        <taxon>Pezizales</taxon>
        <taxon>Ascodesmidaceae</taxon>
        <taxon>Ascodesmis</taxon>
    </lineage>
</organism>
<dbReference type="EMBL" id="ML220134">
    <property type="protein sequence ID" value="TGZ79160.1"/>
    <property type="molecule type" value="Genomic_DNA"/>
</dbReference>
<name>A0A4S2MPR4_9PEZI</name>
<dbReference type="AlphaFoldDB" id="A0A4S2MPR4"/>
<gene>
    <name evidence="3" type="ORF">EX30DRAFT_365477</name>
</gene>
<feature type="region of interest" description="Disordered" evidence="1">
    <location>
        <begin position="471"/>
        <end position="495"/>
    </location>
</feature>
<proteinExistence type="predicted"/>
<reference evidence="3 4" key="1">
    <citation type="submission" date="2019-04" db="EMBL/GenBank/DDBJ databases">
        <title>Comparative genomics and transcriptomics to analyze fruiting body development in filamentous ascomycetes.</title>
        <authorList>
            <consortium name="DOE Joint Genome Institute"/>
            <person name="Lutkenhaus R."/>
            <person name="Traeger S."/>
            <person name="Breuer J."/>
            <person name="Kuo A."/>
            <person name="Lipzen A."/>
            <person name="Pangilinan J."/>
            <person name="Dilworth D."/>
            <person name="Sandor L."/>
            <person name="Poggeler S."/>
            <person name="Barry K."/>
            <person name="Grigoriev I.V."/>
            <person name="Nowrousian M."/>
        </authorList>
    </citation>
    <scope>NUCLEOTIDE SEQUENCE [LARGE SCALE GENOMIC DNA]</scope>
    <source>
        <strain evidence="3 4">CBS 389.68</strain>
    </source>
</reference>
<feature type="compositionally biased region" description="Low complexity" evidence="1">
    <location>
        <begin position="1"/>
        <end position="39"/>
    </location>
</feature>
<keyword evidence="2" id="KW-1133">Transmembrane helix</keyword>